<evidence type="ECO:0000256" key="5">
    <source>
        <dbReference type="ARBA" id="ARBA00023239"/>
    </source>
</evidence>
<dbReference type="InterPro" id="IPR015892">
    <property type="entry name" value="Carbonic_anhydrase_CS"/>
</dbReference>
<dbReference type="Pfam" id="PF00484">
    <property type="entry name" value="Pro_CA"/>
    <property type="match status" value="1"/>
</dbReference>
<feature type="binding site" evidence="7">
    <location>
        <position position="404"/>
    </location>
    <ligand>
        <name>Zn(2+)</name>
        <dbReference type="ChEBI" id="CHEBI:29105"/>
    </ligand>
</feature>
<evidence type="ECO:0000256" key="7">
    <source>
        <dbReference type="PIRSR" id="PIRSR601765-1"/>
    </source>
</evidence>
<dbReference type="EMBL" id="JAJAGQ010000013">
    <property type="protein sequence ID" value="KAJ8546333.1"/>
    <property type="molecule type" value="Genomic_DNA"/>
</dbReference>
<dbReference type="Proteomes" id="UP001152561">
    <property type="component" value="Unassembled WGS sequence"/>
</dbReference>
<dbReference type="SUPFAM" id="SSF53056">
    <property type="entry name" value="beta-carbonic anhydrase, cab"/>
    <property type="match status" value="1"/>
</dbReference>
<protein>
    <recommendedName>
        <fullName evidence="3">carbonic anhydrase</fullName>
        <ecNumber evidence="3">4.2.1.1</ecNumber>
    </recommendedName>
</protein>
<name>A0A9Q1M1D1_9SOLA</name>
<keyword evidence="5" id="KW-0456">Lyase</keyword>
<reference evidence="10" key="1">
    <citation type="journal article" date="2023" name="Proc. Natl. Acad. Sci. U.S.A.">
        <title>Genomic and structural basis for evolution of tropane alkaloid biosynthesis.</title>
        <authorList>
            <person name="Wanga Y.-J."/>
            <person name="Taina T."/>
            <person name="Yua J.-Y."/>
            <person name="Lia J."/>
            <person name="Xua B."/>
            <person name="Chenc J."/>
            <person name="D'Auriad J.C."/>
            <person name="Huanga J.-P."/>
            <person name="Huanga S.-X."/>
        </authorList>
    </citation>
    <scope>NUCLEOTIDE SEQUENCE [LARGE SCALE GENOMIC DNA]</scope>
    <source>
        <strain evidence="10">cv. KIB-2019</strain>
    </source>
</reference>
<keyword evidence="10" id="KW-1185">Reference proteome</keyword>
<gene>
    <name evidence="9" type="ORF">K7X08_018916</name>
</gene>
<proteinExistence type="inferred from homology"/>
<dbReference type="CDD" id="cd00884">
    <property type="entry name" value="beta_CA_cladeB"/>
    <property type="match status" value="1"/>
</dbReference>
<evidence type="ECO:0000256" key="3">
    <source>
        <dbReference type="ARBA" id="ARBA00012925"/>
    </source>
</evidence>
<dbReference type="OrthoDB" id="10248475at2759"/>
<dbReference type="InterPro" id="IPR036874">
    <property type="entry name" value="Carbonic_anhydrase_sf"/>
</dbReference>
<dbReference type="SMART" id="SM00947">
    <property type="entry name" value="Pro_CA"/>
    <property type="match status" value="1"/>
</dbReference>
<feature type="coiled-coil region" evidence="8">
    <location>
        <begin position="252"/>
        <end position="279"/>
    </location>
</feature>
<dbReference type="EC" id="4.2.1.1" evidence="3"/>
<comment type="similarity">
    <text evidence="2">Belongs to the beta-class carbonic anhydrase family.</text>
</comment>
<comment type="function">
    <text evidence="1">Reversible hydration of carbon dioxide.</text>
</comment>
<evidence type="ECO:0000313" key="10">
    <source>
        <dbReference type="Proteomes" id="UP001152561"/>
    </source>
</evidence>
<accession>A0A9Q1M1D1</accession>
<keyword evidence="7" id="KW-0479">Metal-binding</keyword>
<dbReference type="PROSITE" id="PS00704">
    <property type="entry name" value="PROK_CO2_ANHYDRASE_1"/>
    <property type="match status" value="1"/>
</dbReference>
<dbReference type="AlphaFoldDB" id="A0A9Q1M1D1"/>
<dbReference type="GO" id="GO:0004089">
    <property type="term" value="F:carbonate dehydratase activity"/>
    <property type="evidence" value="ECO:0007669"/>
    <property type="project" value="UniProtKB-EC"/>
</dbReference>
<feature type="binding site" evidence="7">
    <location>
        <position position="346"/>
    </location>
    <ligand>
        <name>Zn(2+)</name>
        <dbReference type="ChEBI" id="CHEBI:29105"/>
    </ligand>
</feature>
<dbReference type="Pfam" id="PF07816">
    <property type="entry name" value="DUF1645"/>
    <property type="match status" value="1"/>
</dbReference>
<dbReference type="Gene3D" id="3.40.1050.10">
    <property type="entry name" value="Carbonic anhydrase"/>
    <property type="match status" value="1"/>
</dbReference>
<keyword evidence="8" id="KW-0175">Coiled coil</keyword>
<dbReference type="PROSITE" id="PS00705">
    <property type="entry name" value="PROK_CO2_ANHYDRASE_2"/>
    <property type="match status" value="1"/>
</dbReference>
<dbReference type="GO" id="GO:0008270">
    <property type="term" value="F:zinc ion binding"/>
    <property type="evidence" value="ECO:0007669"/>
    <property type="project" value="InterPro"/>
</dbReference>
<comment type="caution">
    <text evidence="9">The sequence shown here is derived from an EMBL/GenBank/DDBJ whole genome shotgun (WGS) entry which is preliminary data.</text>
</comment>
<dbReference type="FunFam" id="3.40.1050.10:FF:000002">
    <property type="entry name" value="Carbonic anhydrase"/>
    <property type="match status" value="1"/>
</dbReference>
<feature type="binding site" evidence="7">
    <location>
        <position position="407"/>
    </location>
    <ligand>
        <name>Zn(2+)</name>
        <dbReference type="ChEBI" id="CHEBI:29105"/>
    </ligand>
</feature>
<organism evidence="9 10">
    <name type="scientific">Anisodus acutangulus</name>
    <dbReference type="NCBI Taxonomy" id="402998"/>
    <lineage>
        <taxon>Eukaryota</taxon>
        <taxon>Viridiplantae</taxon>
        <taxon>Streptophyta</taxon>
        <taxon>Embryophyta</taxon>
        <taxon>Tracheophyta</taxon>
        <taxon>Spermatophyta</taxon>
        <taxon>Magnoliopsida</taxon>
        <taxon>eudicotyledons</taxon>
        <taxon>Gunneridae</taxon>
        <taxon>Pentapetalae</taxon>
        <taxon>asterids</taxon>
        <taxon>lamiids</taxon>
        <taxon>Solanales</taxon>
        <taxon>Solanaceae</taxon>
        <taxon>Solanoideae</taxon>
        <taxon>Hyoscyameae</taxon>
        <taxon>Anisodus</taxon>
    </lineage>
</organism>
<dbReference type="InterPro" id="IPR045066">
    <property type="entry name" value="Beta_CA_cladeB"/>
</dbReference>
<evidence type="ECO:0000256" key="4">
    <source>
        <dbReference type="ARBA" id="ARBA00022833"/>
    </source>
</evidence>
<comment type="cofactor">
    <cofactor evidence="7">
        <name>Zn(2+)</name>
        <dbReference type="ChEBI" id="CHEBI:29105"/>
    </cofactor>
    <text evidence="7">Binds 1 zinc ion per subunit.</text>
</comment>
<evidence type="ECO:0000256" key="8">
    <source>
        <dbReference type="SAM" id="Coils"/>
    </source>
</evidence>
<dbReference type="InterPro" id="IPR001765">
    <property type="entry name" value="Carbonic_anhydrase"/>
</dbReference>
<keyword evidence="4 7" id="KW-0862">Zinc</keyword>
<evidence type="ECO:0000256" key="1">
    <source>
        <dbReference type="ARBA" id="ARBA00002904"/>
    </source>
</evidence>
<sequence length="513" mass="56535">MQEQEYFCPSFSSYSTNRVAEIAVKVSDEINVDGAGSEEDFEFSFDRQIQPDLLLNDVSYDVDRKGDVNGDSSVQVSLKDLFLEDREMMSSSSSEVDELESVPPGTYCVWKPKVPEPSRCKKSNSTGSAFKRWSIRDLMRRSNSEGKDSFVFLTPEKGMKNETSKAKESLEAKYKASSSRPVYLRNQAAPKEKDKNKRKSYLPYRQHLVASLKKPTRPVAFARLSNSSSPSLPSLIRNEPVFAAPTPIINPILREEMAKESYEQAIAALEKLLSEKGELGPIAAARVDQITAELQSSDGSKPFDPVEHMKAGFIHFKTEKYEKNPALYGELAKGQSPKFMVFACSDSRVCPSHTLNFQPGEAFMVRNIANMVPAYDKTRYSGVGAAIEYAVLHLKVENIVVIGHSACGGIKGLMGLPADGSESTAFIEDWVKIGLPAKAKVLAEHGDKDFAGQCTACEKEAVNVSLGNLLTYPFVRDGLVKKTLALKGGYYDFVNGGFELWGLEFGLSPSLSV</sequence>
<comment type="catalytic activity">
    <reaction evidence="6">
        <text>hydrogencarbonate + H(+) = CO2 + H2O</text>
        <dbReference type="Rhea" id="RHEA:10748"/>
        <dbReference type="ChEBI" id="CHEBI:15377"/>
        <dbReference type="ChEBI" id="CHEBI:15378"/>
        <dbReference type="ChEBI" id="CHEBI:16526"/>
        <dbReference type="ChEBI" id="CHEBI:17544"/>
        <dbReference type="EC" id="4.2.1.1"/>
    </reaction>
</comment>
<feature type="binding site" evidence="7">
    <location>
        <position position="344"/>
    </location>
    <ligand>
        <name>Zn(2+)</name>
        <dbReference type="ChEBI" id="CHEBI:29105"/>
    </ligand>
</feature>
<dbReference type="GO" id="GO:0015976">
    <property type="term" value="P:carbon utilization"/>
    <property type="evidence" value="ECO:0007669"/>
    <property type="project" value="InterPro"/>
</dbReference>
<dbReference type="PANTHER" id="PTHR11002">
    <property type="entry name" value="CARBONIC ANHYDRASE"/>
    <property type="match status" value="1"/>
</dbReference>
<dbReference type="InterPro" id="IPR012442">
    <property type="entry name" value="DUF1645_plant"/>
</dbReference>
<evidence type="ECO:0000313" key="9">
    <source>
        <dbReference type="EMBL" id="KAJ8546333.1"/>
    </source>
</evidence>
<evidence type="ECO:0000256" key="6">
    <source>
        <dbReference type="ARBA" id="ARBA00048348"/>
    </source>
</evidence>
<evidence type="ECO:0000256" key="2">
    <source>
        <dbReference type="ARBA" id="ARBA00006217"/>
    </source>
</evidence>
<dbReference type="PANTHER" id="PTHR11002:SF56">
    <property type="entry name" value="BETA CARBONIC ANHYDRASE 2, CHLOROPLASTIC"/>
    <property type="match status" value="1"/>
</dbReference>